<gene>
    <name evidence="1" type="ORF">ADL15_48295</name>
</gene>
<dbReference type="AlphaFoldDB" id="A0A124G7B7"/>
<dbReference type="RefSeq" id="WP_067707395.1">
    <property type="nucleotide sequence ID" value="NZ_LLZH01000342.1"/>
</dbReference>
<dbReference type="SUPFAM" id="SSF52540">
    <property type="entry name" value="P-loop containing nucleoside triphosphate hydrolases"/>
    <property type="match status" value="1"/>
</dbReference>
<dbReference type="Proteomes" id="UP000053244">
    <property type="component" value="Unassembled WGS sequence"/>
</dbReference>
<evidence type="ECO:0000313" key="2">
    <source>
        <dbReference type="Proteomes" id="UP000053244"/>
    </source>
</evidence>
<accession>A0A124G7B7</accession>
<evidence type="ECO:0008006" key="3">
    <source>
        <dbReference type="Google" id="ProtNLM"/>
    </source>
</evidence>
<reference evidence="1 2" key="1">
    <citation type="submission" date="2015-10" db="EMBL/GenBank/DDBJ databases">
        <authorList>
            <person name="Gilbert D.G."/>
        </authorList>
    </citation>
    <scope>NUCLEOTIDE SEQUENCE [LARGE SCALE GENOMIC DNA]</scope>
    <source>
        <strain evidence="1 2">NRRL B-16712</strain>
    </source>
</reference>
<dbReference type="InterPro" id="IPR027417">
    <property type="entry name" value="P-loop_NTPase"/>
</dbReference>
<organism evidence="1 2">
    <name type="scientific">Actinoplanes awajinensis subsp. mycoplanecinus</name>
    <dbReference type="NCBI Taxonomy" id="135947"/>
    <lineage>
        <taxon>Bacteria</taxon>
        <taxon>Bacillati</taxon>
        <taxon>Actinomycetota</taxon>
        <taxon>Actinomycetes</taxon>
        <taxon>Micromonosporales</taxon>
        <taxon>Micromonosporaceae</taxon>
        <taxon>Actinoplanes</taxon>
    </lineage>
</organism>
<protein>
    <recommendedName>
        <fullName evidence="3">AAA+ ATPase domain-containing protein</fullName>
    </recommendedName>
</protein>
<dbReference type="Pfam" id="PF13481">
    <property type="entry name" value="AAA_25"/>
    <property type="match status" value="1"/>
</dbReference>
<evidence type="ECO:0000313" key="1">
    <source>
        <dbReference type="EMBL" id="KUL22346.1"/>
    </source>
</evidence>
<comment type="caution">
    <text evidence="1">The sequence shown here is derived from an EMBL/GenBank/DDBJ whole genome shotgun (WGS) entry which is preliminary data.</text>
</comment>
<name>A0A124G7B7_9ACTN</name>
<dbReference type="Gene3D" id="3.40.50.300">
    <property type="entry name" value="P-loop containing nucleotide triphosphate hydrolases"/>
    <property type="match status" value="1"/>
</dbReference>
<proteinExistence type="predicted"/>
<dbReference type="EMBL" id="LLZH01000342">
    <property type="protein sequence ID" value="KUL22346.1"/>
    <property type="molecule type" value="Genomic_DNA"/>
</dbReference>
<dbReference type="OrthoDB" id="3171622at2"/>
<sequence>MTRPCVKCGTTEAELVHPRSLNESLRSVRPMYCLPCANVEDAEYAASIARLQADRVHAVEAAQPASLESQLLTPGQLRNRPRPKHLIKGVLKLSSATWLIGAPGSYKSFVALDWAAHVAAGLEWRERKVEQREVLYVLAEGAEGFQDRVSAWERRHGTDLDSLLILPVPVQARGDDKSSVSAQWRELVTLVAKRKPGLVVLDTQARLSVGMEENSNSEMGVWVRAVDMIKKAADCCVLVVHHTGRAGGDARGASAIDGAQDAEWRVDKDKNLAFTLSCDKMKDGSDDAKWSFIMDVIDLGLDDDGDKISSLVIGQQRDKRTTEPAVEQVELSVAEGRSTDCYGVVHRVLDQLDPHRFGMTLAEVIREVKVACKSAKREPFKDASVRAALNHGKKQGATDNAGRRWRLTEPAEGLEDGLFGTVAATVADHGSDHGLPQRSATVDNAFAIPPLSWPNTDTDNGVQRLTTVN</sequence>
<keyword evidence="2" id="KW-1185">Reference proteome</keyword>